<accession>A0A8J5Y123</accession>
<dbReference type="AlphaFoldDB" id="A0A8J5Y123"/>
<sequence>MASARMKTMMIMWCVVMVMSYVVLRVMGTPANLNA</sequence>
<dbReference type="Proteomes" id="UP000701853">
    <property type="component" value="Chromosome 11"/>
</dbReference>
<keyword evidence="2" id="KW-1185">Reference proteome</keyword>
<evidence type="ECO:0000313" key="1">
    <source>
        <dbReference type="EMBL" id="KAG8479133.1"/>
    </source>
</evidence>
<name>A0A8J5Y123_9ROSI</name>
<comment type="caution">
    <text evidence="1">The sequence shown here is derived from an EMBL/GenBank/DDBJ whole genome shotgun (WGS) entry which is preliminary data.</text>
</comment>
<evidence type="ECO:0000313" key="2">
    <source>
        <dbReference type="Proteomes" id="UP000701853"/>
    </source>
</evidence>
<reference evidence="1 2" key="1">
    <citation type="journal article" date="2021" name="bioRxiv">
        <title>The Gossypium anomalum genome as a resource for cotton improvement and evolutionary analysis of hybrid incompatibility.</title>
        <authorList>
            <person name="Grover C.E."/>
            <person name="Yuan D."/>
            <person name="Arick M.A."/>
            <person name="Miller E.R."/>
            <person name="Hu G."/>
            <person name="Peterson D.G."/>
            <person name="Wendel J.F."/>
            <person name="Udall J.A."/>
        </authorList>
    </citation>
    <scope>NUCLEOTIDE SEQUENCE [LARGE SCALE GENOMIC DNA]</scope>
    <source>
        <strain evidence="1">JFW-Udall</strain>
        <tissue evidence="1">Leaf</tissue>
    </source>
</reference>
<proteinExistence type="predicted"/>
<organism evidence="1 2">
    <name type="scientific">Gossypium anomalum</name>
    <dbReference type="NCBI Taxonomy" id="47600"/>
    <lineage>
        <taxon>Eukaryota</taxon>
        <taxon>Viridiplantae</taxon>
        <taxon>Streptophyta</taxon>
        <taxon>Embryophyta</taxon>
        <taxon>Tracheophyta</taxon>
        <taxon>Spermatophyta</taxon>
        <taxon>Magnoliopsida</taxon>
        <taxon>eudicotyledons</taxon>
        <taxon>Gunneridae</taxon>
        <taxon>Pentapetalae</taxon>
        <taxon>rosids</taxon>
        <taxon>malvids</taxon>
        <taxon>Malvales</taxon>
        <taxon>Malvaceae</taxon>
        <taxon>Malvoideae</taxon>
        <taxon>Gossypium</taxon>
    </lineage>
</organism>
<gene>
    <name evidence="1" type="ORF">CXB51_029020</name>
</gene>
<dbReference type="EMBL" id="JAHUZN010000011">
    <property type="protein sequence ID" value="KAG8479133.1"/>
    <property type="molecule type" value="Genomic_DNA"/>
</dbReference>
<protein>
    <submittedName>
        <fullName evidence="1">Uncharacterized protein</fullName>
    </submittedName>
</protein>